<sequence length="121" mass="14093">MSGILAKFSYKQLHAMKHAVLKYMQRDGITEDDSKSEQALLLKINYLIEQMKERNNIGRQEAKQDIEELIELEELRIQAIGEIEEEIAELQKYETSNECVALTLLMRIVDLEKQKDQLLLA</sequence>
<gene>
    <name evidence="1" type="ORF">BMBtpLA2_39</name>
</gene>
<name>A0A1B1P7C0_9CAUD</name>
<protein>
    <submittedName>
        <fullName evidence="1">Uncharacterized protein</fullName>
    </submittedName>
</protein>
<reference evidence="1 2" key="1">
    <citation type="submission" date="2016-05" db="EMBL/GenBank/DDBJ databases">
        <title>Undiscovered low abundance phages are ubiquitous in bacterial genomes.</title>
        <authorList>
            <person name="Dong Z."/>
            <person name="Liu H."/>
            <person name="Zheng J."/>
            <person name="Peng D."/>
        </authorList>
    </citation>
    <scope>NUCLEOTIDE SEQUENCE [LARGE SCALE GENOMIC DNA]</scope>
</reference>
<evidence type="ECO:0000313" key="2">
    <source>
        <dbReference type="Proteomes" id="UP000221937"/>
    </source>
</evidence>
<evidence type="ECO:0000313" key="1">
    <source>
        <dbReference type="EMBL" id="ANT39999.1"/>
    </source>
</evidence>
<keyword evidence="2" id="KW-1185">Reference proteome</keyword>
<dbReference type="EMBL" id="KX190833">
    <property type="protein sequence ID" value="ANT39999.1"/>
    <property type="molecule type" value="Genomic_DNA"/>
</dbReference>
<organism evidence="1 2">
    <name type="scientific">Bacillus phage vB_BtS_BMBtp14</name>
    <dbReference type="NCBI Taxonomy" id="1868826"/>
    <lineage>
        <taxon>Viruses</taxon>
        <taxon>Duplodnaviria</taxon>
        <taxon>Heunggongvirae</taxon>
        <taxon>Uroviricota</taxon>
        <taxon>Caudoviricetes</taxon>
        <taxon>Skryabinvirinae</taxon>
        <taxon>Bembunaquatrovirus</taxon>
        <taxon>Bembunaquatrovirus BMBtp14</taxon>
    </lineage>
</organism>
<accession>A0A1B1P7C0</accession>
<dbReference type="Proteomes" id="UP000221937">
    <property type="component" value="Segment"/>
</dbReference>
<proteinExistence type="predicted"/>